<dbReference type="GO" id="GO:0072344">
    <property type="term" value="P:rescue of stalled ribosome"/>
    <property type="evidence" value="ECO:0007669"/>
    <property type="project" value="UniProtKB-UniRule"/>
</dbReference>
<keyword evidence="3 7" id="KW-0378">Hydrolase</keyword>
<dbReference type="GO" id="GO:0006515">
    <property type="term" value="P:protein quality control for misfolded or incompletely synthesized proteins"/>
    <property type="evidence" value="ECO:0007669"/>
    <property type="project" value="UniProtKB-UniRule"/>
</dbReference>
<keyword evidence="4 7" id="KW-0694">RNA-binding</keyword>
<evidence type="ECO:0000256" key="9">
    <source>
        <dbReference type="RuleBase" id="RU004320"/>
    </source>
</evidence>
<dbReference type="InterPro" id="IPR001328">
    <property type="entry name" value="Pept_tRNA_hydro"/>
</dbReference>
<keyword evidence="7" id="KW-0963">Cytoplasm</keyword>
<protein>
    <recommendedName>
        <fullName evidence="6 7">Peptidyl-tRNA hydrolase</fullName>
        <shortName evidence="7">Pth</shortName>
        <ecNumber evidence="1 7">3.1.1.29</ecNumber>
    </recommendedName>
</protein>
<evidence type="ECO:0000256" key="7">
    <source>
        <dbReference type="HAMAP-Rule" id="MF_00083"/>
    </source>
</evidence>
<dbReference type="PANTHER" id="PTHR17224:SF1">
    <property type="entry name" value="PEPTIDYL-TRNA HYDROLASE"/>
    <property type="match status" value="1"/>
</dbReference>
<evidence type="ECO:0000256" key="4">
    <source>
        <dbReference type="ARBA" id="ARBA00022884"/>
    </source>
</evidence>
<dbReference type="HAMAP" id="MF_00083">
    <property type="entry name" value="Pept_tRNA_hydro_bact"/>
    <property type="match status" value="1"/>
</dbReference>
<dbReference type="GO" id="GO:0000049">
    <property type="term" value="F:tRNA binding"/>
    <property type="evidence" value="ECO:0007669"/>
    <property type="project" value="UniProtKB-UniRule"/>
</dbReference>
<sequence>MIKLIVGLGNPGDRYQKTRHNAGFWLLDQLVVNEHNRLAEDKKFQSEYGKIFLANHPLHLLKPLTFMNASGRAVSAAAKFYDIAPEEILVVHDELDLPEGAVKLKYGGGHGGHNGLRDIIAALGSKDFYRLRIGINHPGDRNQVVDYVLHPPGKAEQAQIDTAIIRGLNVLPILLQDGAEKAMHRLHSTE</sequence>
<keyword evidence="11" id="KW-1185">Reference proteome</keyword>
<evidence type="ECO:0000256" key="6">
    <source>
        <dbReference type="ARBA" id="ARBA00050038"/>
    </source>
</evidence>
<dbReference type="EC" id="3.1.1.29" evidence="1 7"/>
<dbReference type="Gene3D" id="3.40.50.1470">
    <property type="entry name" value="Peptidyl-tRNA hydrolase"/>
    <property type="match status" value="1"/>
</dbReference>
<gene>
    <name evidence="7 10" type="primary">pth</name>
    <name evidence="10" type="ORF">NCTC13294_02681</name>
</gene>
<dbReference type="Proteomes" id="UP000254572">
    <property type="component" value="Unassembled WGS sequence"/>
</dbReference>
<dbReference type="InterPro" id="IPR018171">
    <property type="entry name" value="Pept_tRNA_hydro_CS"/>
</dbReference>
<dbReference type="FunFam" id="3.40.50.1470:FF:000001">
    <property type="entry name" value="Peptidyl-tRNA hydrolase"/>
    <property type="match status" value="1"/>
</dbReference>
<dbReference type="GO" id="GO:0005737">
    <property type="term" value="C:cytoplasm"/>
    <property type="evidence" value="ECO:0007669"/>
    <property type="project" value="UniProtKB-SubCell"/>
</dbReference>
<evidence type="ECO:0000256" key="5">
    <source>
        <dbReference type="ARBA" id="ARBA00038063"/>
    </source>
</evidence>
<feature type="binding site" evidence="7">
    <location>
        <position position="114"/>
    </location>
    <ligand>
        <name>tRNA</name>
        <dbReference type="ChEBI" id="CHEBI:17843"/>
    </ligand>
</feature>
<evidence type="ECO:0000313" key="11">
    <source>
        <dbReference type="Proteomes" id="UP000254572"/>
    </source>
</evidence>
<keyword evidence="2 7" id="KW-0820">tRNA-binding</keyword>
<dbReference type="EMBL" id="UFUW01000001">
    <property type="protein sequence ID" value="SUX25791.1"/>
    <property type="molecule type" value="Genomic_DNA"/>
</dbReference>
<dbReference type="AlphaFoldDB" id="A0A381EFK0"/>
<evidence type="ECO:0000256" key="2">
    <source>
        <dbReference type="ARBA" id="ARBA00022555"/>
    </source>
</evidence>
<evidence type="ECO:0000313" key="10">
    <source>
        <dbReference type="EMBL" id="SUX25791.1"/>
    </source>
</evidence>
<proteinExistence type="inferred from homology"/>
<comment type="function">
    <text evidence="7">Hydrolyzes ribosome-free peptidyl-tRNAs (with 1 or more amino acids incorporated), which drop off the ribosome during protein synthesis, or as a result of ribosome stalling.</text>
</comment>
<comment type="catalytic activity">
    <reaction evidence="7 8">
        <text>an N-acyl-L-alpha-aminoacyl-tRNA + H2O = an N-acyl-L-amino acid + a tRNA + H(+)</text>
        <dbReference type="Rhea" id="RHEA:54448"/>
        <dbReference type="Rhea" id="RHEA-COMP:10123"/>
        <dbReference type="Rhea" id="RHEA-COMP:13883"/>
        <dbReference type="ChEBI" id="CHEBI:15377"/>
        <dbReference type="ChEBI" id="CHEBI:15378"/>
        <dbReference type="ChEBI" id="CHEBI:59874"/>
        <dbReference type="ChEBI" id="CHEBI:78442"/>
        <dbReference type="ChEBI" id="CHEBI:138191"/>
        <dbReference type="EC" id="3.1.1.29"/>
    </reaction>
</comment>
<dbReference type="CDD" id="cd00462">
    <property type="entry name" value="PTH"/>
    <property type="match status" value="1"/>
</dbReference>
<feature type="active site" description="Proton acceptor" evidence="7">
    <location>
        <position position="20"/>
    </location>
</feature>
<feature type="binding site" evidence="7">
    <location>
        <position position="68"/>
    </location>
    <ligand>
        <name>tRNA</name>
        <dbReference type="ChEBI" id="CHEBI:17843"/>
    </ligand>
</feature>
<dbReference type="GO" id="GO:0004045">
    <property type="term" value="F:peptidyl-tRNA hydrolase activity"/>
    <property type="evidence" value="ECO:0007669"/>
    <property type="project" value="UniProtKB-UniRule"/>
</dbReference>
<dbReference type="InterPro" id="IPR036416">
    <property type="entry name" value="Pept_tRNA_hydro_sf"/>
</dbReference>
<feature type="site" description="Discriminates between blocked and unblocked aminoacyl-tRNA" evidence="7">
    <location>
        <position position="10"/>
    </location>
</feature>
<dbReference type="PROSITE" id="PS01195">
    <property type="entry name" value="PEPT_TRNA_HYDROL_1"/>
    <property type="match status" value="1"/>
</dbReference>
<comment type="function">
    <text evidence="7">Catalyzes the release of premature peptidyl moieties from peptidyl-tRNA molecules trapped in stalled 50S ribosomal subunits, and thus maintains levels of free tRNAs and 50S ribosomes.</text>
</comment>
<feature type="binding site" evidence="7">
    <location>
        <position position="66"/>
    </location>
    <ligand>
        <name>tRNA</name>
        <dbReference type="ChEBI" id="CHEBI:17843"/>
    </ligand>
</feature>
<dbReference type="SUPFAM" id="SSF53178">
    <property type="entry name" value="Peptidyl-tRNA hydrolase-like"/>
    <property type="match status" value="1"/>
</dbReference>
<name>A0A381EFK0_9GAMM</name>
<dbReference type="PROSITE" id="PS01196">
    <property type="entry name" value="PEPT_TRNA_HYDROL_2"/>
    <property type="match status" value="1"/>
</dbReference>
<comment type="subunit">
    <text evidence="7">Monomer.</text>
</comment>
<dbReference type="Pfam" id="PF01195">
    <property type="entry name" value="Pept_tRNA_hydro"/>
    <property type="match status" value="1"/>
</dbReference>
<comment type="similarity">
    <text evidence="5 7 9">Belongs to the PTH family.</text>
</comment>
<evidence type="ECO:0000256" key="3">
    <source>
        <dbReference type="ARBA" id="ARBA00022801"/>
    </source>
</evidence>
<evidence type="ECO:0000256" key="1">
    <source>
        <dbReference type="ARBA" id="ARBA00013260"/>
    </source>
</evidence>
<evidence type="ECO:0000256" key="8">
    <source>
        <dbReference type="RuleBase" id="RU000673"/>
    </source>
</evidence>
<feature type="site" description="Stabilizes the basic form of H active site to accept a proton" evidence="7">
    <location>
        <position position="93"/>
    </location>
</feature>
<accession>A0A381EFK0</accession>
<comment type="subcellular location">
    <subcellularLocation>
        <location evidence="7">Cytoplasm</location>
    </subcellularLocation>
</comment>
<reference evidence="10 11" key="1">
    <citation type="submission" date="2018-06" db="EMBL/GenBank/DDBJ databases">
        <authorList>
            <consortium name="Pathogen Informatics"/>
            <person name="Doyle S."/>
        </authorList>
    </citation>
    <scope>NUCLEOTIDE SEQUENCE [LARGE SCALE GENOMIC DNA]</scope>
    <source>
        <strain evidence="10 11">NCTC13294</strain>
    </source>
</reference>
<feature type="binding site" evidence="7">
    <location>
        <position position="15"/>
    </location>
    <ligand>
        <name>tRNA</name>
        <dbReference type="ChEBI" id="CHEBI:17843"/>
    </ligand>
</feature>
<dbReference type="NCBIfam" id="TIGR00447">
    <property type="entry name" value="pth"/>
    <property type="match status" value="1"/>
</dbReference>
<dbReference type="RefSeq" id="WP_172542393.1">
    <property type="nucleotide sequence ID" value="NZ_JBHLZC010000001.1"/>
</dbReference>
<dbReference type="PANTHER" id="PTHR17224">
    <property type="entry name" value="PEPTIDYL-TRNA HYDROLASE"/>
    <property type="match status" value="1"/>
</dbReference>
<organism evidence="10 11">
    <name type="scientific">Cardiobacterium valvarum</name>
    <dbReference type="NCBI Taxonomy" id="194702"/>
    <lineage>
        <taxon>Bacteria</taxon>
        <taxon>Pseudomonadati</taxon>
        <taxon>Pseudomonadota</taxon>
        <taxon>Gammaproteobacteria</taxon>
        <taxon>Cardiobacteriales</taxon>
        <taxon>Cardiobacteriaceae</taxon>
        <taxon>Cardiobacterium</taxon>
    </lineage>
</organism>